<accession>A0A7R9LJF1</accession>
<feature type="region of interest" description="Disordered" evidence="2">
    <location>
        <begin position="212"/>
        <end position="259"/>
    </location>
</feature>
<dbReference type="OrthoDB" id="10009287at2759"/>
<comment type="similarity">
    <text evidence="1">Belongs to the DP1 family.</text>
</comment>
<dbReference type="PANTHER" id="PTHR12300:SF117">
    <property type="entry name" value="LP05237P-RELATED"/>
    <property type="match status" value="1"/>
</dbReference>
<protein>
    <recommendedName>
        <fullName evidence="1">Receptor expression-enhancing protein</fullName>
    </recommendedName>
</protein>
<dbReference type="GO" id="GO:0008017">
    <property type="term" value="F:microtubule binding"/>
    <property type="evidence" value="ECO:0007669"/>
    <property type="project" value="TreeGrafter"/>
</dbReference>
<dbReference type="Proteomes" id="UP000728032">
    <property type="component" value="Unassembled WGS sequence"/>
</dbReference>
<keyword evidence="4" id="KW-1185">Reference proteome</keyword>
<comment type="subcellular location">
    <subcellularLocation>
        <location evidence="1">Membrane</location>
        <topology evidence="1">Multi-pass membrane protein</topology>
    </subcellularLocation>
</comment>
<name>A0A7R9LJF1_9ACAR</name>
<evidence type="ECO:0000313" key="4">
    <source>
        <dbReference type="Proteomes" id="UP000728032"/>
    </source>
</evidence>
<feature type="transmembrane region" description="Helical" evidence="1">
    <location>
        <begin position="6"/>
        <end position="27"/>
    </location>
</feature>
<dbReference type="GO" id="GO:0071786">
    <property type="term" value="P:endoplasmic reticulum tubular network organization"/>
    <property type="evidence" value="ECO:0007669"/>
    <property type="project" value="TreeGrafter"/>
</dbReference>
<organism evidence="3">
    <name type="scientific">Oppiella nova</name>
    <dbReference type="NCBI Taxonomy" id="334625"/>
    <lineage>
        <taxon>Eukaryota</taxon>
        <taxon>Metazoa</taxon>
        <taxon>Ecdysozoa</taxon>
        <taxon>Arthropoda</taxon>
        <taxon>Chelicerata</taxon>
        <taxon>Arachnida</taxon>
        <taxon>Acari</taxon>
        <taxon>Acariformes</taxon>
        <taxon>Sarcoptiformes</taxon>
        <taxon>Oribatida</taxon>
        <taxon>Brachypylina</taxon>
        <taxon>Oppioidea</taxon>
        <taxon>Oppiidae</taxon>
        <taxon>Oppiella</taxon>
    </lineage>
</organism>
<dbReference type="AlphaFoldDB" id="A0A7R9LJF1"/>
<dbReference type="GO" id="GO:0005789">
    <property type="term" value="C:endoplasmic reticulum membrane"/>
    <property type="evidence" value="ECO:0007669"/>
    <property type="project" value="TreeGrafter"/>
</dbReference>
<keyword evidence="1" id="KW-0812">Transmembrane</keyword>
<dbReference type="GO" id="GO:0071782">
    <property type="term" value="C:endoplasmic reticulum tubular network"/>
    <property type="evidence" value="ECO:0007669"/>
    <property type="project" value="TreeGrafter"/>
</dbReference>
<feature type="region of interest" description="Disordered" evidence="2">
    <location>
        <begin position="148"/>
        <end position="174"/>
    </location>
</feature>
<feature type="compositionally biased region" description="Acidic residues" evidence="2">
    <location>
        <begin position="213"/>
        <end position="225"/>
    </location>
</feature>
<dbReference type="Pfam" id="PF03134">
    <property type="entry name" value="TB2_DP1_HVA22"/>
    <property type="match status" value="1"/>
</dbReference>
<dbReference type="PANTHER" id="PTHR12300">
    <property type="entry name" value="HVA22-LIKE PROTEINS"/>
    <property type="match status" value="1"/>
</dbReference>
<evidence type="ECO:0000313" key="3">
    <source>
        <dbReference type="EMBL" id="CAD7642805.1"/>
    </source>
</evidence>
<evidence type="ECO:0000256" key="2">
    <source>
        <dbReference type="SAM" id="MobiDB-lite"/>
    </source>
</evidence>
<feature type="transmembrane region" description="Helical" evidence="1">
    <location>
        <begin position="39"/>
        <end position="63"/>
    </location>
</feature>
<dbReference type="InterPro" id="IPR004345">
    <property type="entry name" value="TB2_DP1_HVA22"/>
</dbReference>
<gene>
    <name evidence="3" type="ORF">ONB1V03_LOCUS3789</name>
</gene>
<dbReference type="GO" id="GO:0005881">
    <property type="term" value="C:cytoplasmic microtubule"/>
    <property type="evidence" value="ECO:0007669"/>
    <property type="project" value="TreeGrafter"/>
</dbReference>
<sequence length="278" mass="32111">MIGHYLSRLIILLFGTLFPAYSSYKAVKNRDVREYSRWMMYWIVFAIFSFAEVFTDVFIGFWLPFYYEFKIVFILWLMSPYGNGSKILYLHLVHPQLISHEQIQAIVLNQMQRNTTAVDGPPVHAIQTQQLLSQPNFIQQFLFMRSPPKPNATQSPDSIQAVNTSSSESATIPSNPISQRWFSEEVLNITELNDEFKPLPYALSPRMRSESESNLDDWEQMDVNEVDSKPPQHPSKGRKKTKSKASVSCEKAVRRTPRAAALKARAKCKEEDSFPEEY</sequence>
<feature type="compositionally biased region" description="Polar residues" evidence="2">
    <location>
        <begin position="151"/>
        <end position="174"/>
    </location>
</feature>
<keyword evidence="1" id="KW-1133">Transmembrane helix</keyword>
<proteinExistence type="inferred from homology"/>
<dbReference type="EMBL" id="CAJPVJ010001191">
    <property type="protein sequence ID" value="CAG2164231.1"/>
    <property type="molecule type" value="Genomic_DNA"/>
</dbReference>
<reference evidence="3" key="1">
    <citation type="submission" date="2020-11" db="EMBL/GenBank/DDBJ databases">
        <authorList>
            <person name="Tran Van P."/>
        </authorList>
    </citation>
    <scope>NUCLEOTIDE SEQUENCE</scope>
</reference>
<dbReference type="EMBL" id="OC916016">
    <property type="protein sequence ID" value="CAD7642805.1"/>
    <property type="molecule type" value="Genomic_DNA"/>
</dbReference>
<keyword evidence="1" id="KW-0472">Membrane</keyword>
<evidence type="ECO:0000256" key="1">
    <source>
        <dbReference type="RuleBase" id="RU362006"/>
    </source>
</evidence>